<dbReference type="InterPro" id="IPR043993">
    <property type="entry name" value="T4SS_pilin"/>
</dbReference>
<sequence>MKSIKKILVSFAAPLALTTFFYAQKVMAASPGSCPTGQILDSTGRCVSGIANPIGSNTFEELLNQVVDFAIILAVPIVTIMVLWGAFLILTAMGEESKYEKGRDSIKYAVIGFVAVLLAKGVALIIYELLSK</sequence>
<feature type="transmembrane region" description="Helical" evidence="1">
    <location>
        <begin position="106"/>
        <end position="127"/>
    </location>
</feature>
<keyword evidence="1" id="KW-0812">Transmembrane</keyword>
<name>A0A1G1Z951_9BACT</name>
<evidence type="ECO:0000313" key="3">
    <source>
        <dbReference type="EMBL" id="OGY60390.1"/>
    </source>
</evidence>
<protein>
    <submittedName>
        <fullName evidence="3">Uncharacterized protein</fullName>
    </submittedName>
</protein>
<evidence type="ECO:0000256" key="1">
    <source>
        <dbReference type="SAM" id="Phobius"/>
    </source>
</evidence>
<gene>
    <name evidence="3" type="ORF">A3B23_01770</name>
</gene>
<dbReference type="Proteomes" id="UP000178744">
    <property type="component" value="Unassembled WGS sequence"/>
</dbReference>
<comment type="caution">
    <text evidence="3">The sequence shown here is derived from an EMBL/GenBank/DDBJ whole genome shotgun (WGS) entry which is preliminary data.</text>
</comment>
<keyword evidence="1" id="KW-1133">Transmembrane helix</keyword>
<dbReference type="AlphaFoldDB" id="A0A1G1Z951"/>
<reference evidence="3 4" key="1">
    <citation type="journal article" date="2016" name="Nat. Commun.">
        <title>Thousands of microbial genomes shed light on interconnected biogeochemical processes in an aquifer system.</title>
        <authorList>
            <person name="Anantharaman K."/>
            <person name="Brown C.T."/>
            <person name="Hug L.A."/>
            <person name="Sharon I."/>
            <person name="Castelle C.J."/>
            <person name="Probst A.J."/>
            <person name="Thomas B.C."/>
            <person name="Singh A."/>
            <person name="Wilkins M.J."/>
            <person name="Karaoz U."/>
            <person name="Brodie E.L."/>
            <person name="Williams K.H."/>
            <person name="Hubbard S.S."/>
            <person name="Banfield J.F."/>
        </authorList>
    </citation>
    <scope>NUCLEOTIDE SEQUENCE [LARGE SCALE GENOMIC DNA]</scope>
</reference>
<accession>A0A1G1Z951</accession>
<evidence type="ECO:0000256" key="2">
    <source>
        <dbReference type="SAM" id="SignalP"/>
    </source>
</evidence>
<feature type="signal peptide" evidence="2">
    <location>
        <begin position="1"/>
        <end position="28"/>
    </location>
</feature>
<feature type="chain" id="PRO_5009581754" evidence="2">
    <location>
        <begin position="29"/>
        <end position="132"/>
    </location>
</feature>
<keyword evidence="1" id="KW-0472">Membrane</keyword>
<dbReference type="STRING" id="1797690.A3B23_01770"/>
<feature type="transmembrane region" description="Helical" evidence="1">
    <location>
        <begin position="69"/>
        <end position="94"/>
    </location>
</feature>
<dbReference type="EMBL" id="MHIY01000001">
    <property type="protein sequence ID" value="OGY60390.1"/>
    <property type="molecule type" value="Genomic_DNA"/>
</dbReference>
<evidence type="ECO:0000313" key="4">
    <source>
        <dbReference type="Proteomes" id="UP000178744"/>
    </source>
</evidence>
<organism evidence="3 4">
    <name type="scientific">Candidatus Colwellbacteria bacterium RIFCSPLOWO2_01_FULL_48_10</name>
    <dbReference type="NCBI Taxonomy" id="1797690"/>
    <lineage>
        <taxon>Bacteria</taxon>
        <taxon>Candidatus Colwelliibacteriota</taxon>
    </lineage>
</organism>
<keyword evidence="2" id="KW-0732">Signal</keyword>
<proteinExistence type="predicted"/>
<dbReference type="Pfam" id="PF18895">
    <property type="entry name" value="T4SS_pilin"/>
    <property type="match status" value="1"/>
</dbReference>